<proteinExistence type="predicted"/>
<protein>
    <submittedName>
        <fullName evidence="2">Uncharacterized protein</fullName>
    </submittedName>
</protein>
<accession>A0A7D6VF16</accession>
<name>A0A7D6VF16_9NOCA</name>
<dbReference type="EMBL" id="CP059399">
    <property type="protein sequence ID" value="QLY33851.1"/>
    <property type="molecule type" value="Genomic_DNA"/>
</dbReference>
<evidence type="ECO:0000313" key="2">
    <source>
        <dbReference type="EMBL" id="QLY33851.1"/>
    </source>
</evidence>
<organism evidence="2 3">
    <name type="scientific">Nocardia huaxiensis</name>
    <dbReference type="NCBI Taxonomy" id="2755382"/>
    <lineage>
        <taxon>Bacteria</taxon>
        <taxon>Bacillati</taxon>
        <taxon>Actinomycetota</taxon>
        <taxon>Actinomycetes</taxon>
        <taxon>Mycobacteriales</taxon>
        <taxon>Nocardiaceae</taxon>
        <taxon>Nocardia</taxon>
    </lineage>
</organism>
<dbReference type="KEGG" id="nhu:H0264_17845"/>
<dbReference type="RefSeq" id="WP_181585014.1">
    <property type="nucleotide sequence ID" value="NZ_CP059399.1"/>
</dbReference>
<evidence type="ECO:0000256" key="1">
    <source>
        <dbReference type="SAM" id="MobiDB-lite"/>
    </source>
</evidence>
<evidence type="ECO:0000313" key="3">
    <source>
        <dbReference type="Proteomes" id="UP000515512"/>
    </source>
</evidence>
<dbReference type="Proteomes" id="UP000515512">
    <property type="component" value="Chromosome"/>
</dbReference>
<reference evidence="2 3" key="1">
    <citation type="submission" date="2020-07" db="EMBL/GenBank/DDBJ databases">
        <authorList>
            <person name="Zhuang K."/>
            <person name="Ran Y."/>
        </authorList>
    </citation>
    <scope>NUCLEOTIDE SEQUENCE [LARGE SCALE GENOMIC DNA]</scope>
    <source>
        <strain evidence="2 3">WCH-YHL-001</strain>
    </source>
</reference>
<keyword evidence="3" id="KW-1185">Reference proteome</keyword>
<dbReference type="AlphaFoldDB" id="A0A7D6VF16"/>
<gene>
    <name evidence="2" type="ORF">H0264_17845</name>
</gene>
<feature type="region of interest" description="Disordered" evidence="1">
    <location>
        <begin position="1"/>
        <end position="58"/>
    </location>
</feature>
<sequence>MRTHPQSPAPQALNPADRPLSRKERRGKTDKQPAFTGKVHGPGRTAVPAAKHQNYRRG</sequence>
<feature type="compositionally biased region" description="Basic and acidic residues" evidence="1">
    <location>
        <begin position="19"/>
        <end position="31"/>
    </location>
</feature>